<dbReference type="Gene3D" id="3.30.420.380">
    <property type="match status" value="1"/>
</dbReference>
<dbReference type="GO" id="GO:0009276">
    <property type="term" value="C:Gram-negative-bacterium-type cell wall"/>
    <property type="evidence" value="ECO:0007669"/>
    <property type="project" value="InterPro"/>
</dbReference>
<sequence>MSETWLYLLPAGVAAADAQWPVWLRAGDGSVRKTRLDALGATLAGPVILVLPMEMLGSCEIGPVPGKRPKPEALAYAAEDQLAAALESVHLVFTAADMQGHRRALVIERQVLRNVLTLLQTLGIDPVAIHVDADLLGGEQPSALWLDGRWLVGGGGGPWLVATPQAAEIVARQLPPMAWQAAAADGGQPLVNHRVDNAFQTLLQGRAKALDLRQGPFRRQRLALPWSALAGAVLLAFAMLCGADHLRVKGLLQRVAQQHADNVQAFQRWAPGQPITGDLAMRVRALQAGPPATTRMEGLAAVAQQLVETGNITLERAAFSPAQGWRMDVLALGFDDLERLRLLAPAVLMDQARQTAQGVRATLTWSGTR</sequence>
<dbReference type="RefSeq" id="WP_182367774.1">
    <property type="nucleotide sequence ID" value="NZ_JACGCU010000026.1"/>
</dbReference>
<evidence type="ECO:0000313" key="3">
    <source>
        <dbReference type="EMBL" id="MBA6060608.1"/>
    </source>
</evidence>
<protein>
    <recommendedName>
        <fullName evidence="1">Type II secretion system protein L</fullName>
        <shortName evidence="1">T2SS protein L</shortName>
    </recommendedName>
</protein>
<dbReference type="GO" id="GO:0015627">
    <property type="term" value="C:type II protein secretion system complex"/>
    <property type="evidence" value="ECO:0007669"/>
    <property type="project" value="InterPro"/>
</dbReference>
<evidence type="ECO:0000256" key="1">
    <source>
        <dbReference type="PIRNR" id="PIRNR015761"/>
    </source>
</evidence>
<dbReference type="SUPFAM" id="SSF53067">
    <property type="entry name" value="Actin-like ATPase domain"/>
    <property type="match status" value="1"/>
</dbReference>
<organism evidence="3 4">
    <name type="scientific">Pseudomonas juntendi</name>
    <dbReference type="NCBI Taxonomy" id="2666183"/>
    <lineage>
        <taxon>Bacteria</taxon>
        <taxon>Pseudomonadati</taxon>
        <taxon>Pseudomonadota</taxon>
        <taxon>Gammaproteobacteria</taxon>
        <taxon>Pseudomonadales</taxon>
        <taxon>Pseudomonadaceae</taxon>
        <taxon>Pseudomonas</taxon>
    </lineage>
</organism>
<evidence type="ECO:0000313" key="4">
    <source>
        <dbReference type="Proteomes" id="UP000556620"/>
    </source>
</evidence>
<accession>A0A7W2JKE6</accession>
<dbReference type="NCBIfam" id="TIGR01709">
    <property type="entry name" value="typeII_sec_gspL"/>
    <property type="match status" value="1"/>
</dbReference>
<dbReference type="InterPro" id="IPR043129">
    <property type="entry name" value="ATPase_NBD"/>
</dbReference>
<comment type="caution">
    <text evidence="3">The sequence shown here is derived from an EMBL/GenBank/DDBJ whole genome shotgun (WGS) entry which is preliminary data.</text>
</comment>
<dbReference type="Pfam" id="PF05134">
    <property type="entry name" value="T2SSL"/>
    <property type="match status" value="1"/>
</dbReference>
<reference evidence="3 4" key="1">
    <citation type="submission" date="2020-07" db="EMBL/GenBank/DDBJ databases">
        <title>Diversity of carbapenemase encoding genes among Pseudomonas putida group clinical isolates in a tertiary Brazilian hospital.</title>
        <authorList>
            <person name="Alberto-Lei F."/>
            <person name="Nodari C.S."/>
            <person name="Streling A.P."/>
            <person name="Paulino J.T."/>
            <person name="Bessa-Neto F.O."/>
            <person name="Cayo R."/>
            <person name="Gales A.C."/>
        </authorList>
    </citation>
    <scope>NUCLEOTIDE SEQUENCE [LARGE SCALE GENOMIC DNA]</scope>
    <source>
        <strain evidence="3 4">14535</strain>
    </source>
</reference>
<comment type="similarity">
    <text evidence="1">Belongs to the GSP L family.</text>
</comment>
<dbReference type="GO" id="GO:0015628">
    <property type="term" value="P:protein secretion by the type II secretion system"/>
    <property type="evidence" value="ECO:0007669"/>
    <property type="project" value="InterPro"/>
</dbReference>
<dbReference type="InterPro" id="IPR007812">
    <property type="entry name" value="T2SS_protein-GspL"/>
</dbReference>
<dbReference type="EMBL" id="JACGCU010000026">
    <property type="protein sequence ID" value="MBA6060608.1"/>
    <property type="molecule type" value="Genomic_DNA"/>
</dbReference>
<evidence type="ECO:0000259" key="2">
    <source>
        <dbReference type="Pfam" id="PF05134"/>
    </source>
</evidence>
<comment type="function">
    <text evidence="1">Inner membrane component of the type II secretion system required for the energy-dependent secretion of extracellular factors such as proteases and toxins from the periplasm.</text>
</comment>
<dbReference type="InterPro" id="IPR024230">
    <property type="entry name" value="GspL_cyto_dom"/>
</dbReference>
<gene>
    <name evidence="3" type="ORF">H4C44_15635</name>
</gene>
<dbReference type="PIRSF" id="PIRSF015761">
    <property type="entry name" value="Protein_L"/>
    <property type="match status" value="1"/>
</dbReference>
<keyword evidence="1" id="KW-0653">Protein transport</keyword>
<feature type="domain" description="GspL cytoplasmic actin-ATPase-like" evidence="2">
    <location>
        <begin position="14"/>
        <end position="219"/>
    </location>
</feature>
<dbReference type="Proteomes" id="UP000556620">
    <property type="component" value="Unassembled WGS sequence"/>
</dbReference>
<proteinExistence type="inferred from homology"/>
<dbReference type="AlphaFoldDB" id="A0A7W2JKE6"/>
<name>A0A7W2JKE6_9PSED</name>
<keyword evidence="1" id="KW-0813">Transport</keyword>